<organism evidence="1 2">
    <name type="scientific">Rangifer tarandus platyrhynchus</name>
    <name type="common">Svalbard reindeer</name>
    <dbReference type="NCBI Taxonomy" id="3082113"/>
    <lineage>
        <taxon>Eukaryota</taxon>
        <taxon>Metazoa</taxon>
        <taxon>Chordata</taxon>
        <taxon>Craniata</taxon>
        <taxon>Vertebrata</taxon>
        <taxon>Euteleostomi</taxon>
        <taxon>Mammalia</taxon>
        <taxon>Eutheria</taxon>
        <taxon>Laurasiatheria</taxon>
        <taxon>Artiodactyla</taxon>
        <taxon>Ruminantia</taxon>
        <taxon>Pecora</taxon>
        <taxon>Cervidae</taxon>
        <taxon>Odocoileinae</taxon>
        <taxon>Rangifer</taxon>
    </lineage>
</organism>
<dbReference type="Proteomes" id="UP001162501">
    <property type="component" value="Chromosome 1"/>
</dbReference>
<proteinExistence type="predicted"/>
<reference evidence="1" key="2">
    <citation type="submission" date="2025-03" db="EMBL/GenBank/DDBJ databases">
        <authorList>
            <consortium name="ELIXIR-Norway"/>
            <consortium name="Elixir Norway"/>
        </authorList>
    </citation>
    <scope>NUCLEOTIDE SEQUENCE</scope>
</reference>
<name>A0AC59Y1F2_RANTA</name>
<sequence length="96" mass="10162">MPRYWDSNHGARWPQLEEELDTAWVSEVGGGSPPPAAAQFCAPVSFVWPSRPLPAGSAEPPGAPRPVRPPPPPPPGNNAGQCLRAGERAMQMSNGL</sequence>
<reference evidence="1" key="1">
    <citation type="submission" date="2023-05" db="EMBL/GenBank/DDBJ databases">
        <authorList>
            <consortium name="ELIXIR-Norway"/>
        </authorList>
    </citation>
    <scope>NUCLEOTIDE SEQUENCE</scope>
</reference>
<dbReference type="EMBL" id="OX596085">
    <property type="protein sequence ID" value="CAM9276350.1"/>
    <property type="molecule type" value="Genomic_DNA"/>
</dbReference>
<gene>
    <name evidence="1" type="ORF">MRATA1EN22A_LOCUS310</name>
</gene>
<accession>A0AC59Y1F2</accession>
<protein>
    <submittedName>
        <fullName evidence="1">Uncharacterized protein</fullName>
    </submittedName>
</protein>
<evidence type="ECO:0000313" key="2">
    <source>
        <dbReference type="Proteomes" id="UP001162501"/>
    </source>
</evidence>
<evidence type="ECO:0000313" key="1">
    <source>
        <dbReference type="EMBL" id="CAM9276350.1"/>
    </source>
</evidence>